<name>A0A376L7H7_ECOLX</name>
<feature type="transmembrane region" description="Helical" evidence="1">
    <location>
        <begin position="51"/>
        <end position="71"/>
    </location>
</feature>
<evidence type="ECO:0000313" key="3">
    <source>
        <dbReference type="Proteomes" id="UP000254877"/>
    </source>
</evidence>
<organism evidence="2 3">
    <name type="scientific">Escherichia coli</name>
    <dbReference type="NCBI Taxonomy" id="562"/>
    <lineage>
        <taxon>Bacteria</taxon>
        <taxon>Pseudomonadati</taxon>
        <taxon>Pseudomonadota</taxon>
        <taxon>Gammaproteobacteria</taxon>
        <taxon>Enterobacterales</taxon>
        <taxon>Enterobacteriaceae</taxon>
        <taxon>Escherichia</taxon>
    </lineage>
</organism>
<keyword evidence="1" id="KW-0812">Transmembrane</keyword>
<proteinExistence type="predicted"/>
<dbReference type="PANTHER" id="PTHR38095:SF2">
    <property type="entry name" value="ANAEROBIC DIMETHYL SULFOXIDE REDUCTASE CHAIN C"/>
    <property type="match status" value="1"/>
</dbReference>
<sequence>MVRVYNSIDTVPTWYSIWTPTGFFLTMFMGGPLLGYLLLSLAGVDGWAMRLLPAISVLALVVSGVMSVMQGAELATIHSSVQQAAALVPDYGALMSWRIVLLAVALCLWIAPQLKGYQPAVPLLSVSFILLLAGELIGRGVFYGLHMTVGMAVAS</sequence>
<dbReference type="Pfam" id="PF04976">
    <property type="entry name" value="DmsC"/>
    <property type="match status" value="1"/>
</dbReference>
<dbReference type="Proteomes" id="UP000254877">
    <property type="component" value="Unassembled WGS sequence"/>
</dbReference>
<feature type="transmembrane region" description="Helical" evidence="1">
    <location>
        <begin position="123"/>
        <end position="145"/>
    </location>
</feature>
<dbReference type="GO" id="GO:0019645">
    <property type="term" value="P:anaerobic electron transport chain"/>
    <property type="evidence" value="ECO:0007669"/>
    <property type="project" value="InterPro"/>
</dbReference>
<gene>
    <name evidence="2" type="primary">dmsC_1</name>
    <name evidence="2" type="ORF">NCTC7928_00785</name>
</gene>
<evidence type="ECO:0000256" key="1">
    <source>
        <dbReference type="SAM" id="Phobius"/>
    </source>
</evidence>
<dbReference type="GO" id="GO:0009390">
    <property type="term" value="C:dimethyl sulfoxide reductase complex"/>
    <property type="evidence" value="ECO:0007669"/>
    <property type="project" value="TreeGrafter"/>
</dbReference>
<keyword evidence="1" id="KW-0472">Membrane</keyword>
<keyword evidence="1" id="KW-1133">Transmembrane helix</keyword>
<accession>A0A376L7H7</accession>
<dbReference type="GO" id="GO:0005886">
    <property type="term" value="C:plasma membrane"/>
    <property type="evidence" value="ECO:0007669"/>
    <property type="project" value="TreeGrafter"/>
</dbReference>
<reference evidence="2 3" key="1">
    <citation type="submission" date="2018-06" db="EMBL/GenBank/DDBJ databases">
        <authorList>
            <consortium name="Pathogen Informatics"/>
            <person name="Doyle S."/>
        </authorList>
    </citation>
    <scope>NUCLEOTIDE SEQUENCE [LARGE SCALE GENOMIC DNA]</scope>
    <source>
        <strain evidence="2 3">NCTC7928</strain>
    </source>
</reference>
<evidence type="ECO:0000313" key="2">
    <source>
        <dbReference type="EMBL" id="STF40232.1"/>
    </source>
</evidence>
<feature type="transmembrane region" description="Helical" evidence="1">
    <location>
        <begin position="15"/>
        <end position="39"/>
    </location>
</feature>
<dbReference type="EMBL" id="UGAB01000002">
    <property type="protein sequence ID" value="STF40232.1"/>
    <property type="molecule type" value="Genomic_DNA"/>
</dbReference>
<dbReference type="PANTHER" id="PTHR38095">
    <property type="entry name" value="ANAEROBIC DIMETHYL SULFOXIDE REDUCTASE CHAIN YNFH"/>
    <property type="match status" value="1"/>
</dbReference>
<feature type="transmembrane region" description="Helical" evidence="1">
    <location>
        <begin position="91"/>
        <end position="111"/>
    </location>
</feature>
<dbReference type="InterPro" id="IPR007059">
    <property type="entry name" value="DmsC"/>
</dbReference>
<protein>
    <submittedName>
        <fullName evidence="2">Anaerobic dimethyl sulfoxide reductase subunit C</fullName>
    </submittedName>
</protein>
<dbReference type="GO" id="GO:0009389">
    <property type="term" value="F:dimethyl sulfoxide reductase activity"/>
    <property type="evidence" value="ECO:0007669"/>
    <property type="project" value="TreeGrafter"/>
</dbReference>
<dbReference type="AlphaFoldDB" id="A0A376L7H7"/>